<sequence length="162" mass="17212">MGNTSCPVYVSRLISLYTTIPGHLSALVSTRVNRRSSRGGSDLQTTEFKVVGCAGIQLPELAPVESNTVAAGRSLLSFHAASSRVNTERSGAGGVTGSHTVAGSAQIDEGPQTQRLVCIVHPSAPLYMHSGIYTNEETCRSETRRGGQVGEVRWVRWVRSGG</sequence>
<protein>
    <submittedName>
        <fullName evidence="1">Uncharacterized protein</fullName>
    </submittedName>
</protein>
<reference evidence="1 2" key="1">
    <citation type="submission" date="2019-03" db="EMBL/GenBank/DDBJ databases">
        <title>First draft genome of Liparis tanakae, snailfish: a comprehensive survey of snailfish specific genes.</title>
        <authorList>
            <person name="Kim W."/>
            <person name="Song I."/>
            <person name="Jeong J.-H."/>
            <person name="Kim D."/>
            <person name="Kim S."/>
            <person name="Ryu S."/>
            <person name="Song J.Y."/>
            <person name="Lee S.K."/>
        </authorList>
    </citation>
    <scope>NUCLEOTIDE SEQUENCE [LARGE SCALE GENOMIC DNA]</scope>
    <source>
        <tissue evidence="1">Muscle</tissue>
    </source>
</reference>
<dbReference type="EMBL" id="SRLO01001622">
    <property type="protein sequence ID" value="TNN36407.1"/>
    <property type="molecule type" value="Genomic_DNA"/>
</dbReference>
<keyword evidence="2" id="KW-1185">Reference proteome</keyword>
<organism evidence="1 2">
    <name type="scientific">Liparis tanakae</name>
    <name type="common">Tanaka's snailfish</name>
    <dbReference type="NCBI Taxonomy" id="230148"/>
    <lineage>
        <taxon>Eukaryota</taxon>
        <taxon>Metazoa</taxon>
        <taxon>Chordata</taxon>
        <taxon>Craniata</taxon>
        <taxon>Vertebrata</taxon>
        <taxon>Euteleostomi</taxon>
        <taxon>Actinopterygii</taxon>
        <taxon>Neopterygii</taxon>
        <taxon>Teleostei</taxon>
        <taxon>Neoteleostei</taxon>
        <taxon>Acanthomorphata</taxon>
        <taxon>Eupercaria</taxon>
        <taxon>Perciformes</taxon>
        <taxon>Cottioidei</taxon>
        <taxon>Cottales</taxon>
        <taxon>Liparidae</taxon>
        <taxon>Liparis</taxon>
    </lineage>
</organism>
<dbReference type="AlphaFoldDB" id="A0A4Z2F5I2"/>
<proteinExistence type="predicted"/>
<comment type="caution">
    <text evidence="1">The sequence shown here is derived from an EMBL/GenBank/DDBJ whole genome shotgun (WGS) entry which is preliminary data.</text>
</comment>
<dbReference type="Proteomes" id="UP000314294">
    <property type="component" value="Unassembled WGS sequence"/>
</dbReference>
<evidence type="ECO:0000313" key="2">
    <source>
        <dbReference type="Proteomes" id="UP000314294"/>
    </source>
</evidence>
<gene>
    <name evidence="1" type="ORF">EYF80_053421</name>
</gene>
<name>A0A4Z2F5I2_9TELE</name>
<accession>A0A4Z2F5I2</accession>
<evidence type="ECO:0000313" key="1">
    <source>
        <dbReference type="EMBL" id="TNN36407.1"/>
    </source>
</evidence>